<dbReference type="Proteomes" id="UP001420932">
    <property type="component" value="Unassembled WGS sequence"/>
</dbReference>
<sequence>MNRHGSGRFLGSACALVRTVPAMARSSRALPNLGRALVLPRLIPGVTKGLPWVELGEVEPRLNRSTRDKKIRLKWEKNFEKSRKLANSNELS</sequence>
<keyword evidence="2" id="KW-1185">Reference proteome</keyword>
<gene>
    <name evidence="1" type="ORF">Syun_021263</name>
</gene>
<organism evidence="1 2">
    <name type="scientific">Stephania yunnanensis</name>
    <dbReference type="NCBI Taxonomy" id="152371"/>
    <lineage>
        <taxon>Eukaryota</taxon>
        <taxon>Viridiplantae</taxon>
        <taxon>Streptophyta</taxon>
        <taxon>Embryophyta</taxon>
        <taxon>Tracheophyta</taxon>
        <taxon>Spermatophyta</taxon>
        <taxon>Magnoliopsida</taxon>
        <taxon>Ranunculales</taxon>
        <taxon>Menispermaceae</taxon>
        <taxon>Menispermoideae</taxon>
        <taxon>Cissampelideae</taxon>
        <taxon>Stephania</taxon>
    </lineage>
</organism>
<proteinExistence type="predicted"/>
<protein>
    <submittedName>
        <fullName evidence="1">Uncharacterized protein</fullName>
    </submittedName>
</protein>
<name>A0AAP0IGR6_9MAGN</name>
<comment type="caution">
    <text evidence="1">The sequence shown here is derived from an EMBL/GenBank/DDBJ whole genome shotgun (WGS) entry which is preliminary data.</text>
</comment>
<accession>A0AAP0IGR6</accession>
<dbReference type="EMBL" id="JBBNAF010000009">
    <property type="protein sequence ID" value="KAK9114466.1"/>
    <property type="molecule type" value="Genomic_DNA"/>
</dbReference>
<evidence type="ECO:0000313" key="1">
    <source>
        <dbReference type="EMBL" id="KAK9114466.1"/>
    </source>
</evidence>
<reference evidence="1 2" key="1">
    <citation type="submission" date="2024-01" db="EMBL/GenBank/DDBJ databases">
        <title>Genome assemblies of Stephania.</title>
        <authorList>
            <person name="Yang L."/>
        </authorList>
    </citation>
    <scope>NUCLEOTIDE SEQUENCE [LARGE SCALE GENOMIC DNA]</scope>
    <source>
        <strain evidence="1">YNDBR</strain>
        <tissue evidence="1">Leaf</tissue>
    </source>
</reference>
<evidence type="ECO:0000313" key="2">
    <source>
        <dbReference type="Proteomes" id="UP001420932"/>
    </source>
</evidence>
<dbReference type="AlphaFoldDB" id="A0AAP0IGR6"/>